<dbReference type="PANTHER" id="PTHR43471">
    <property type="entry name" value="ABC TRANSPORTER PERMEASE"/>
    <property type="match status" value="1"/>
</dbReference>
<keyword evidence="1" id="KW-0472">Membrane</keyword>
<accession>B4CXA9</accession>
<organism evidence="2 3">
    <name type="scientific">Chthoniobacter flavus Ellin428</name>
    <dbReference type="NCBI Taxonomy" id="497964"/>
    <lineage>
        <taxon>Bacteria</taxon>
        <taxon>Pseudomonadati</taxon>
        <taxon>Verrucomicrobiota</taxon>
        <taxon>Spartobacteria</taxon>
        <taxon>Chthoniobacterales</taxon>
        <taxon>Chthoniobacteraceae</taxon>
        <taxon>Chthoniobacter</taxon>
    </lineage>
</organism>
<protein>
    <submittedName>
        <fullName evidence="2">Uncharacterized protein</fullName>
    </submittedName>
</protein>
<feature type="transmembrane region" description="Helical" evidence="1">
    <location>
        <begin position="174"/>
        <end position="195"/>
    </location>
</feature>
<dbReference type="PANTHER" id="PTHR43471:SF10">
    <property type="entry name" value="SLL1107 PROTEIN"/>
    <property type="match status" value="1"/>
</dbReference>
<evidence type="ECO:0000256" key="1">
    <source>
        <dbReference type="SAM" id="Phobius"/>
    </source>
</evidence>
<dbReference type="Proteomes" id="UP000005824">
    <property type="component" value="Unassembled WGS sequence"/>
</dbReference>
<keyword evidence="1" id="KW-0812">Transmembrane</keyword>
<dbReference type="AlphaFoldDB" id="B4CXA9"/>
<dbReference type="eggNOG" id="COG1277">
    <property type="taxonomic scope" value="Bacteria"/>
</dbReference>
<feature type="transmembrane region" description="Helical" evidence="1">
    <location>
        <begin position="234"/>
        <end position="256"/>
    </location>
</feature>
<sequence precursor="true">MTAAAPIATKHKIFSPARVTAIASNTLLELVRLKVFYFLLLFALLIIGSSFFTSKFTFQEQFQVLKDVSLGAMSIFTWLLGVLATAMLLPKDIEDRTLYTILAKPVPRFEYLLGKFLGVLLLLFVAISLMTGVFLVILYARQQDALANAARLVPAQALQEQLADIRAATFNKNLLPGIVIIYLKSALCAALTLLLSTFASSSIFTIIMSVIVYLIGHIQAIAREAYLASQTTTALTKAFLAIVALLIPDLNSLTLVDDIVVGNAISTVLFVKTASLGLTYIGIYFLVGYFVFSAKEL</sequence>
<name>B4CXA9_9BACT</name>
<dbReference type="STRING" id="497964.CfE428DRAFT_1200"/>
<dbReference type="EMBL" id="ABVL01000003">
    <property type="protein sequence ID" value="EDY20907.1"/>
    <property type="molecule type" value="Genomic_DNA"/>
</dbReference>
<feature type="transmembrane region" description="Helical" evidence="1">
    <location>
        <begin position="201"/>
        <end position="222"/>
    </location>
</feature>
<keyword evidence="3" id="KW-1185">Reference proteome</keyword>
<dbReference type="RefSeq" id="WP_006978526.1">
    <property type="nucleotide sequence ID" value="NZ_ABVL01000003.1"/>
</dbReference>
<keyword evidence="1" id="KW-1133">Transmembrane helix</keyword>
<feature type="transmembrane region" description="Helical" evidence="1">
    <location>
        <begin position="70"/>
        <end position="89"/>
    </location>
</feature>
<comment type="caution">
    <text evidence="2">The sequence shown here is derived from an EMBL/GenBank/DDBJ whole genome shotgun (WGS) entry which is preliminary data.</text>
</comment>
<dbReference type="InParanoid" id="B4CXA9"/>
<evidence type="ECO:0000313" key="2">
    <source>
        <dbReference type="EMBL" id="EDY20907.1"/>
    </source>
</evidence>
<proteinExistence type="predicted"/>
<feature type="transmembrane region" description="Helical" evidence="1">
    <location>
        <begin position="268"/>
        <end position="292"/>
    </location>
</feature>
<feature type="transmembrane region" description="Helical" evidence="1">
    <location>
        <begin position="35"/>
        <end position="58"/>
    </location>
</feature>
<feature type="transmembrane region" description="Helical" evidence="1">
    <location>
        <begin position="116"/>
        <end position="140"/>
    </location>
</feature>
<gene>
    <name evidence="2" type="ORF">CfE428DRAFT_1200</name>
</gene>
<reference evidence="2 3" key="1">
    <citation type="journal article" date="2011" name="J. Bacteriol.">
        <title>Genome sequence of Chthoniobacter flavus Ellin428, an aerobic heterotrophic soil bacterium.</title>
        <authorList>
            <person name="Kant R."/>
            <person name="van Passel M.W."/>
            <person name="Palva A."/>
            <person name="Lucas S."/>
            <person name="Lapidus A."/>
            <person name="Glavina Del Rio T."/>
            <person name="Dalin E."/>
            <person name="Tice H."/>
            <person name="Bruce D."/>
            <person name="Goodwin L."/>
            <person name="Pitluck S."/>
            <person name="Larimer F.W."/>
            <person name="Land M.L."/>
            <person name="Hauser L."/>
            <person name="Sangwan P."/>
            <person name="de Vos W.M."/>
            <person name="Janssen P.H."/>
            <person name="Smidt H."/>
        </authorList>
    </citation>
    <scope>NUCLEOTIDE SEQUENCE [LARGE SCALE GENOMIC DNA]</scope>
    <source>
        <strain evidence="2 3">Ellin428</strain>
    </source>
</reference>
<evidence type="ECO:0000313" key="3">
    <source>
        <dbReference type="Proteomes" id="UP000005824"/>
    </source>
</evidence>